<dbReference type="Pfam" id="PF00107">
    <property type="entry name" value="ADH_zinc_N"/>
    <property type="match status" value="1"/>
</dbReference>
<accession>A0A1H4WZZ2</accession>
<proteinExistence type="predicted"/>
<feature type="domain" description="Enoyl reductase (ER)" evidence="3">
    <location>
        <begin position="11"/>
        <end position="328"/>
    </location>
</feature>
<dbReference type="Pfam" id="PF08240">
    <property type="entry name" value="ADH_N"/>
    <property type="match status" value="1"/>
</dbReference>
<evidence type="ECO:0000313" key="4">
    <source>
        <dbReference type="EMBL" id="SEC99022.1"/>
    </source>
</evidence>
<keyword evidence="2" id="KW-0560">Oxidoreductase</keyword>
<protein>
    <submittedName>
        <fullName evidence="4">NADPH:quinone reductase</fullName>
    </submittedName>
</protein>
<dbReference type="CDD" id="cd08268">
    <property type="entry name" value="MDR2"/>
    <property type="match status" value="1"/>
</dbReference>
<dbReference type="GO" id="GO:0070402">
    <property type="term" value="F:NADPH binding"/>
    <property type="evidence" value="ECO:0007669"/>
    <property type="project" value="TreeGrafter"/>
</dbReference>
<dbReference type="SUPFAM" id="SSF50129">
    <property type="entry name" value="GroES-like"/>
    <property type="match status" value="1"/>
</dbReference>
<name>A0A1H4WZZ2_9BRAD</name>
<evidence type="ECO:0000259" key="3">
    <source>
        <dbReference type="SMART" id="SM00829"/>
    </source>
</evidence>
<dbReference type="SMART" id="SM00829">
    <property type="entry name" value="PKS_ER"/>
    <property type="match status" value="1"/>
</dbReference>
<dbReference type="Proteomes" id="UP000198992">
    <property type="component" value="Unassembled WGS sequence"/>
</dbReference>
<dbReference type="EMBL" id="FNTH01000001">
    <property type="protein sequence ID" value="SEC99022.1"/>
    <property type="molecule type" value="Genomic_DNA"/>
</dbReference>
<gene>
    <name evidence="4" type="ORF">SAMN05444164_3323</name>
</gene>
<dbReference type="GO" id="GO:0016651">
    <property type="term" value="F:oxidoreductase activity, acting on NAD(P)H"/>
    <property type="evidence" value="ECO:0007669"/>
    <property type="project" value="TreeGrafter"/>
</dbReference>
<sequence>MSRTIQFAKAGGPEVLEFVETQVPDPGPHEVRIKVKAIGLNRAESMWRRDKYVEPVTFPAGLGYEAAGLVDGVGKEVTGVAVGDIVSTIPFFSMKKYPIYGEVVIVPDYVVVKHPTSLSFTEAASIWMMFITAYGALVVDAKVTKGDFVIIPAASSSVGLAAVQIANYAGAISIALTRTSEKTNRLLEAGAAHVIATEEQDVVAEVMRITDRKGARVAFDPVGGSNFPKLISALAFEGVVYIYGALDEGAATPIPVLEMIAKMPTVKGYSIRSISGTEASRKASVDYILKGLETGALKPIIDRTFKFDDMVEAHRYLENSGQFGKIVVTV</sequence>
<dbReference type="InterPro" id="IPR011032">
    <property type="entry name" value="GroES-like_sf"/>
</dbReference>
<evidence type="ECO:0000313" key="5">
    <source>
        <dbReference type="Proteomes" id="UP000198992"/>
    </source>
</evidence>
<keyword evidence="1" id="KW-0521">NADP</keyword>
<organism evidence="4 5">
    <name type="scientific">Bradyrhizobium erythrophlei</name>
    <dbReference type="NCBI Taxonomy" id="1437360"/>
    <lineage>
        <taxon>Bacteria</taxon>
        <taxon>Pseudomonadati</taxon>
        <taxon>Pseudomonadota</taxon>
        <taxon>Alphaproteobacteria</taxon>
        <taxon>Hyphomicrobiales</taxon>
        <taxon>Nitrobacteraceae</taxon>
        <taxon>Bradyrhizobium</taxon>
    </lineage>
</organism>
<reference evidence="4 5" key="1">
    <citation type="submission" date="2016-10" db="EMBL/GenBank/DDBJ databases">
        <authorList>
            <person name="de Groot N.N."/>
        </authorList>
    </citation>
    <scope>NUCLEOTIDE SEQUENCE [LARGE SCALE GENOMIC DNA]</scope>
    <source>
        <strain evidence="4 5">MT12</strain>
    </source>
</reference>
<dbReference type="InterPro" id="IPR036291">
    <property type="entry name" value="NAD(P)-bd_dom_sf"/>
</dbReference>
<dbReference type="AlphaFoldDB" id="A0A1H4WZZ2"/>
<dbReference type="PANTHER" id="PTHR48106:SF5">
    <property type="entry name" value="ZINC-CONTAINING ALCOHOL DEHYDROGENASE"/>
    <property type="match status" value="1"/>
</dbReference>
<dbReference type="RefSeq" id="WP_092116942.1">
    <property type="nucleotide sequence ID" value="NZ_FNTH01000001.1"/>
</dbReference>
<dbReference type="InterPro" id="IPR020843">
    <property type="entry name" value="ER"/>
</dbReference>
<dbReference type="OrthoDB" id="9805883at2"/>
<dbReference type="SUPFAM" id="SSF51735">
    <property type="entry name" value="NAD(P)-binding Rossmann-fold domains"/>
    <property type="match status" value="1"/>
</dbReference>
<dbReference type="Gene3D" id="3.40.50.720">
    <property type="entry name" value="NAD(P)-binding Rossmann-like Domain"/>
    <property type="match status" value="1"/>
</dbReference>
<dbReference type="PANTHER" id="PTHR48106">
    <property type="entry name" value="QUINONE OXIDOREDUCTASE PIG3-RELATED"/>
    <property type="match status" value="1"/>
</dbReference>
<evidence type="ECO:0000256" key="2">
    <source>
        <dbReference type="ARBA" id="ARBA00023002"/>
    </source>
</evidence>
<dbReference type="InterPro" id="IPR013154">
    <property type="entry name" value="ADH-like_N"/>
</dbReference>
<dbReference type="Gene3D" id="3.90.180.10">
    <property type="entry name" value="Medium-chain alcohol dehydrogenases, catalytic domain"/>
    <property type="match status" value="1"/>
</dbReference>
<dbReference type="InterPro" id="IPR013149">
    <property type="entry name" value="ADH-like_C"/>
</dbReference>
<evidence type="ECO:0000256" key="1">
    <source>
        <dbReference type="ARBA" id="ARBA00022857"/>
    </source>
</evidence>